<feature type="compositionally biased region" description="Basic and acidic residues" evidence="1">
    <location>
        <begin position="101"/>
        <end position="110"/>
    </location>
</feature>
<proteinExistence type="predicted"/>
<feature type="compositionally biased region" description="Basic and acidic residues" evidence="1">
    <location>
        <begin position="136"/>
        <end position="148"/>
    </location>
</feature>
<name>B0D1U9_LACBS</name>
<reference evidence="2 3" key="1">
    <citation type="journal article" date="2008" name="Nature">
        <title>The genome of Laccaria bicolor provides insights into mycorrhizal symbiosis.</title>
        <authorList>
            <person name="Martin F."/>
            <person name="Aerts A."/>
            <person name="Ahren D."/>
            <person name="Brun A."/>
            <person name="Danchin E.G.J."/>
            <person name="Duchaussoy F."/>
            <person name="Gibon J."/>
            <person name="Kohler A."/>
            <person name="Lindquist E."/>
            <person name="Pereda V."/>
            <person name="Salamov A."/>
            <person name="Shapiro H.J."/>
            <person name="Wuyts J."/>
            <person name="Blaudez D."/>
            <person name="Buee M."/>
            <person name="Brokstein P."/>
            <person name="Canbaeck B."/>
            <person name="Cohen D."/>
            <person name="Courty P.E."/>
            <person name="Coutinho P.M."/>
            <person name="Delaruelle C."/>
            <person name="Detter J.C."/>
            <person name="Deveau A."/>
            <person name="DiFazio S."/>
            <person name="Duplessis S."/>
            <person name="Fraissinet-Tachet L."/>
            <person name="Lucic E."/>
            <person name="Frey-Klett P."/>
            <person name="Fourrey C."/>
            <person name="Feussner I."/>
            <person name="Gay G."/>
            <person name="Grimwood J."/>
            <person name="Hoegger P.J."/>
            <person name="Jain P."/>
            <person name="Kilaru S."/>
            <person name="Labbe J."/>
            <person name="Lin Y.C."/>
            <person name="Legue V."/>
            <person name="Le Tacon F."/>
            <person name="Marmeisse R."/>
            <person name="Melayah D."/>
            <person name="Montanini B."/>
            <person name="Muratet M."/>
            <person name="Nehls U."/>
            <person name="Niculita-Hirzel H."/>
            <person name="Oudot-Le Secq M.P."/>
            <person name="Peter M."/>
            <person name="Quesneville H."/>
            <person name="Rajashekar B."/>
            <person name="Reich M."/>
            <person name="Rouhier N."/>
            <person name="Schmutz J."/>
            <person name="Yin T."/>
            <person name="Chalot M."/>
            <person name="Henrissat B."/>
            <person name="Kuees U."/>
            <person name="Lucas S."/>
            <person name="Van de Peer Y."/>
            <person name="Podila G.K."/>
            <person name="Polle A."/>
            <person name="Pukkila P.J."/>
            <person name="Richardson P.M."/>
            <person name="Rouze P."/>
            <person name="Sanders I.R."/>
            <person name="Stajich J.E."/>
            <person name="Tunlid A."/>
            <person name="Tuskan G."/>
            <person name="Grigoriev I.V."/>
        </authorList>
    </citation>
    <scope>NUCLEOTIDE SEQUENCE [LARGE SCALE GENOMIC DNA]</scope>
    <source>
        <strain evidence="3">S238N-H82 / ATCC MYA-4686</strain>
    </source>
</reference>
<dbReference type="HOGENOM" id="CLU_1540314_0_0_1"/>
<dbReference type="KEGG" id="lbc:LACBIDRAFT_324448"/>
<protein>
    <submittedName>
        <fullName evidence="2">Predicted protein</fullName>
    </submittedName>
</protein>
<dbReference type="EMBL" id="DS547095">
    <property type="protein sequence ID" value="EDR11708.1"/>
    <property type="molecule type" value="Genomic_DNA"/>
</dbReference>
<feature type="compositionally biased region" description="Polar residues" evidence="1">
    <location>
        <begin position="89"/>
        <end position="99"/>
    </location>
</feature>
<dbReference type="STRING" id="486041.B0D1U9"/>
<organism evidence="3">
    <name type="scientific">Laccaria bicolor (strain S238N-H82 / ATCC MYA-4686)</name>
    <name type="common">Bicoloured deceiver</name>
    <name type="synonym">Laccaria laccata var. bicolor</name>
    <dbReference type="NCBI Taxonomy" id="486041"/>
    <lineage>
        <taxon>Eukaryota</taxon>
        <taxon>Fungi</taxon>
        <taxon>Dikarya</taxon>
        <taxon>Basidiomycota</taxon>
        <taxon>Agaricomycotina</taxon>
        <taxon>Agaricomycetes</taxon>
        <taxon>Agaricomycetidae</taxon>
        <taxon>Agaricales</taxon>
        <taxon>Agaricineae</taxon>
        <taxon>Hydnangiaceae</taxon>
        <taxon>Laccaria</taxon>
    </lineage>
</organism>
<gene>
    <name evidence="2" type="ORF">LACBIDRAFT_324448</name>
</gene>
<accession>B0D1U9</accession>
<feature type="region of interest" description="Disordered" evidence="1">
    <location>
        <begin position="87"/>
        <end position="174"/>
    </location>
</feature>
<dbReference type="InParanoid" id="B0D1U9"/>
<evidence type="ECO:0000256" key="1">
    <source>
        <dbReference type="SAM" id="MobiDB-lite"/>
    </source>
</evidence>
<dbReference type="GeneID" id="6073239"/>
<evidence type="ECO:0000313" key="2">
    <source>
        <dbReference type="EMBL" id="EDR11708.1"/>
    </source>
</evidence>
<evidence type="ECO:0000313" key="3">
    <source>
        <dbReference type="Proteomes" id="UP000001194"/>
    </source>
</evidence>
<feature type="compositionally biased region" description="Acidic residues" evidence="1">
    <location>
        <begin position="149"/>
        <end position="174"/>
    </location>
</feature>
<sequence>MKRKSGGVVDELLGLDEAELDRFILKIPQGACSKGRSTGSGDTDQELEGTFVFSDEKAITNHETRLLLPVKQPRNLCPTAILLKKNPKRPSSFTANMTIGNDDKDDKSDGEGMYMPTIIVEEEPGTVAGATPSTAGRKEGGRLRRNDMEVEDEASDDEKGDDDLGWEDVSEQEV</sequence>
<dbReference type="Proteomes" id="UP000001194">
    <property type="component" value="Unassembled WGS sequence"/>
</dbReference>
<keyword evidence="3" id="KW-1185">Reference proteome</keyword>
<dbReference type="AlphaFoldDB" id="B0D1U9"/>
<dbReference type="RefSeq" id="XP_001877605.1">
    <property type="nucleotide sequence ID" value="XM_001877570.1"/>
</dbReference>